<sequence length="167" mass="18697">MHVRDWGDLGSRVRLRLRPVGFKLLISELIHLLVVSRTDLLSALVEVDLETGEVKAKRIISGADVGRAINPRSVQGQIEGGIMMGLGNCLTEEYITEKCVPWSVMFARYKIPSIKHLPEIISHIVEDPVSFGPYGAKGVGDWPQLARHLQFAMRFIMQQAYVYTAPL</sequence>
<dbReference type="PANTHER" id="PTHR11908">
    <property type="entry name" value="XANTHINE DEHYDROGENASE"/>
    <property type="match status" value="1"/>
</dbReference>
<dbReference type="AlphaFoldDB" id="A0A8J6NG21"/>
<dbReference type="GO" id="GO:0005506">
    <property type="term" value="F:iron ion binding"/>
    <property type="evidence" value="ECO:0007669"/>
    <property type="project" value="InterPro"/>
</dbReference>
<reference evidence="2 3" key="1">
    <citation type="submission" date="2020-08" db="EMBL/GenBank/DDBJ databases">
        <title>Bridging the membrane lipid divide: bacteria of the FCB group superphylum have the potential to synthesize archaeal ether lipids.</title>
        <authorList>
            <person name="Villanueva L."/>
            <person name="Von Meijenfeldt F.A.B."/>
            <person name="Westbye A.B."/>
            <person name="Yadav S."/>
            <person name="Hopmans E.C."/>
            <person name="Dutilh B.E."/>
            <person name="Sinninghe Damste J.S."/>
        </authorList>
    </citation>
    <scope>NUCLEOTIDE SEQUENCE [LARGE SCALE GENOMIC DNA]</scope>
    <source>
        <strain evidence="2">NIOZ-UU36</strain>
    </source>
</reference>
<gene>
    <name evidence="2" type="ORF">H8E29_06370</name>
</gene>
<name>A0A8J6NG21_9CHLR</name>
<evidence type="ECO:0000259" key="1">
    <source>
        <dbReference type="Pfam" id="PF20256"/>
    </source>
</evidence>
<feature type="domain" description="Aldehyde oxidase/xanthine dehydrogenase second molybdopterin binding" evidence="1">
    <location>
        <begin position="43"/>
        <end position="118"/>
    </location>
</feature>
<dbReference type="SUPFAM" id="SSF56003">
    <property type="entry name" value="Molybdenum cofactor-binding domain"/>
    <property type="match status" value="1"/>
</dbReference>
<accession>A0A8J6NG21</accession>
<evidence type="ECO:0000313" key="3">
    <source>
        <dbReference type="Proteomes" id="UP000614469"/>
    </source>
</evidence>
<organism evidence="2 3">
    <name type="scientific">Candidatus Desulfolinea nitratireducens</name>
    <dbReference type="NCBI Taxonomy" id="2841698"/>
    <lineage>
        <taxon>Bacteria</taxon>
        <taxon>Bacillati</taxon>
        <taxon>Chloroflexota</taxon>
        <taxon>Anaerolineae</taxon>
        <taxon>Anaerolineales</taxon>
        <taxon>Anaerolineales incertae sedis</taxon>
        <taxon>Candidatus Desulfolinea</taxon>
    </lineage>
</organism>
<dbReference type="PANTHER" id="PTHR11908:SF157">
    <property type="entry name" value="XANTHINE DEHYDROGENASE SUBUNIT D-RELATED"/>
    <property type="match status" value="1"/>
</dbReference>
<dbReference type="Proteomes" id="UP000614469">
    <property type="component" value="Unassembled WGS sequence"/>
</dbReference>
<dbReference type="GO" id="GO:0016491">
    <property type="term" value="F:oxidoreductase activity"/>
    <property type="evidence" value="ECO:0007669"/>
    <property type="project" value="InterPro"/>
</dbReference>
<dbReference type="InterPro" id="IPR046867">
    <property type="entry name" value="AldOxase/xan_DH_MoCoBD2"/>
</dbReference>
<dbReference type="Gene3D" id="3.30.365.10">
    <property type="entry name" value="Aldehyde oxidase/xanthine dehydrogenase, molybdopterin binding domain"/>
    <property type="match status" value="1"/>
</dbReference>
<dbReference type="Pfam" id="PF20256">
    <property type="entry name" value="MoCoBD_2"/>
    <property type="match status" value="1"/>
</dbReference>
<evidence type="ECO:0000313" key="2">
    <source>
        <dbReference type="EMBL" id="MBC8334868.1"/>
    </source>
</evidence>
<dbReference type="EMBL" id="JACNJN010000082">
    <property type="protein sequence ID" value="MBC8334868.1"/>
    <property type="molecule type" value="Genomic_DNA"/>
</dbReference>
<dbReference type="InterPro" id="IPR016208">
    <property type="entry name" value="Ald_Oxase/xanthine_DH-like"/>
</dbReference>
<proteinExistence type="predicted"/>
<comment type="caution">
    <text evidence="2">The sequence shown here is derived from an EMBL/GenBank/DDBJ whole genome shotgun (WGS) entry which is preliminary data.</text>
</comment>
<protein>
    <submittedName>
        <fullName evidence="2">Xanthine dehydrogenase family protein molybdopterin-binding subunit</fullName>
    </submittedName>
</protein>
<dbReference type="InterPro" id="IPR037165">
    <property type="entry name" value="AldOxase/xan_DH_Mopterin-bd_sf"/>
</dbReference>